<sequence length="328" mass="38321">MRLHEDMNLFEDAVKITAQQLGIAEIHIEKDYWITLALHTIFSDVIGKETVFKGGTALSKCFGFIERFSEDIDLVVLKHENEAGNKLKNKLKKITEIVAHKIEEIEVEGITNKLGMIRKVAFNYPKLFKGNFGQVRDVIIVEATWLGRFEPYHKWTISSYIYQMMTTNNQLELAKKYNMQPFEVHVLDVKRTLCEKIMSLVRFSYGNDVFNDLRNKIRHTYDIHQLLKQSHIDAFLHSPAFDNMLLTVGNDDVISFKSGNEWLENHPKDALVFKHAETIWNEELKRTYNSVFKDLVYGELPLESDVLKTLLTVRDRLKEVEWNLKINK</sequence>
<dbReference type="Pfam" id="PF08843">
    <property type="entry name" value="AbiEii"/>
    <property type="match status" value="1"/>
</dbReference>
<dbReference type="eggNOG" id="COG2253">
    <property type="taxonomic scope" value="Bacteria"/>
</dbReference>
<evidence type="ECO:0000313" key="1">
    <source>
        <dbReference type="EMBL" id="EMY81605.1"/>
    </source>
</evidence>
<dbReference type="RefSeq" id="WP_003438998.1">
    <property type="nucleotide sequence ID" value="NZ_APLF01000005.1"/>
</dbReference>
<organism evidence="1 2">
    <name type="scientific">Psychroflexus gondwanensis ACAM 44</name>
    <dbReference type="NCBI Taxonomy" id="1189619"/>
    <lineage>
        <taxon>Bacteria</taxon>
        <taxon>Pseudomonadati</taxon>
        <taxon>Bacteroidota</taxon>
        <taxon>Flavobacteriia</taxon>
        <taxon>Flavobacteriales</taxon>
        <taxon>Flavobacteriaceae</taxon>
        <taxon>Psychroflexus</taxon>
    </lineage>
</organism>
<dbReference type="AlphaFoldDB" id="N1WRI7"/>
<comment type="caution">
    <text evidence="1">The sequence shown here is derived from an EMBL/GenBank/DDBJ whole genome shotgun (WGS) entry which is preliminary data.</text>
</comment>
<dbReference type="InterPro" id="IPR014942">
    <property type="entry name" value="AbiEii"/>
</dbReference>
<protein>
    <recommendedName>
        <fullName evidence="3">Nucleotidyl transferase AbiEii/AbiGii toxin family protein</fullName>
    </recommendedName>
</protein>
<keyword evidence="2" id="KW-1185">Reference proteome</keyword>
<accession>N1WRI7</accession>
<name>N1WRI7_9FLAO</name>
<dbReference type="PATRIC" id="fig|1189619.4.peg.1471"/>
<dbReference type="Gene3D" id="3.10.450.620">
    <property type="entry name" value="JHP933, nucleotidyltransferase-like core domain"/>
    <property type="match status" value="1"/>
</dbReference>
<reference evidence="1 2" key="1">
    <citation type="journal article" date="2014" name="Genome Biol. Evol.">
        <title>Extensive gene acquisition in the extremely psychrophilic bacterial species Psychroflexus torquis and the link to sea-ice ecosystem specialism.</title>
        <authorList>
            <person name="Feng S."/>
            <person name="Powell S.M."/>
            <person name="Wilson R."/>
            <person name="Bowman J.P."/>
        </authorList>
    </citation>
    <scope>NUCLEOTIDE SEQUENCE [LARGE SCALE GENOMIC DNA]</scope>
    <source>
        <strain evidence="1 2">ACAM 44</strain>
    </source>
</reference>
<dbReference type="EMBL" id="APLF01000005">
    <property type="protein sequence ID" value="EMY81605.1"/>
    <property type="molecule type" value="Genomic_DNA"/>
</dbReference>
<gene>
    <name evidence="1" type="ORF">pgond44_07130</name>
</gene>
<evidence type="ECO:0008006" key="3">
    <source>
        <dbReference type="Google" id="ProtNLM"/>
    </source>
</evidence>
<proteinExistence type="predicted"/>
<dbReference type="STRING" id="1189619.pgond44_07130"/>
<dbReference type="Proteomes" id="UP000012317">
    <property type="component" value="Unassembled WGS sequence"/>
</dbReference>
<evidence type="ECO:0000313" key="2">
    <source>
        <dbReference type="Proteomes" id="UP000012317"/>
    </source>
</evidence>